<feature type="domain" description="Alkyl hydroperoxide reductase subunit C/ Thiol specific antioxidant" evidence="1">
    <location>
        <begin position="35"/>
        <end position="107"/>
    </location>
</feature>
<reference evidence="2 3" key="1">
    <citation type="submission" date="2014-02" db="EMBL/GenBank/DDBJ databases">
        <title>The small core and large imbalanced accessory genome model reveals a collaborative survival strategy of Sorangium cellulosum strains in nature.</title>
        <authorList>
            <person name="Han K."/>
            <person name="Peng R."/>
            <person name="Blom J."/>
            <person name="Li Y.-Z."/>
        </authorList>
    </citation>
    <scope>NUCLEOTIDE SEQUENCE [LARGE SCALE GENOMIC DNA]</scope>
    <source>
        <strain evidence="2 3">So0149</strain>
    </source>
</reference>
<accession>A0A150SNC6</accession>
<dbReference type="SUPFAM" id="SSF52833">
    <property type="entry name" value="Thioredoxin-like"/>
    <property type="match status" value="1"/>
</dbReference>
<comment type="caution">
    <text evidence="2">The sequence shown here is derived from an EMBL/GenBank/DDBJ whole genome shotgun (WGS) entry which is preliminary data.</text>
</comment>
<evidence type="ECO:0000313" key="3">
    <source>
        <dbReference type="Proteomes" id="UP000075515"/>
    </source>
</evidence>
<dbReference type="InterPro" id="IPR036249">
    <property type="entry name" value="Thioredoxin-like_sf"/>
</dbReference>
<dbReference type="EMBL" id="JEMC01004146">
    <property type="protein sequence ID" value="KYF75428.1"/>
    <property type="molecule type" value="Genomic_DNA"/>
</dbReference>
<proteinExistence type="predicted"/>
<name>A0A150SNC6_SORCE</name>
<dbReference type="Pfam" id="PF00578">
    <property type="entry name" value="AhpC-TSA"/>
    <property type="match status" value="1"/>
</dbReference>
<gene>
    <name evidence="2" type="ORF">BE18_14070</name>
</gene>
<dbReference type="CDD" id="cd02970">
    <property type="entry name" value="PRX_like2"/>
    <property type="match status" value="1"/>
</dbReference>
<dbReference type="InterPro" id="IPR000866">
    <property type="entry name" value="AhpC/TSA"/>
</dbReference>
<protein>
    <submittedName>
        <fullName evidence="2">Alkyl hydroperoxide reductase</fullName>
    </submittedName>
</protein>
<dbReference type="AlphaFoldDB" id="A0A150SNC6"/>
<organism evidence="2 3">
    <name type="scientific">Sorangium cellulosum</name>
    <name type="common">Polyangium cellulosum</name>
    <dbReference type="NCBI Taxonomy" id="56"/>
    <lineage>
        <taxon>Bacteria</taxon>
        <taxon>Pseudomonadati</taxon>
        <taxon>Myxococcota</taxon>
        <taxon>Polyangia</taxon>
        <taxon>Polyangiales</taxon>
        <taxon>Polyangiaceae</taxon>
        <taxon>Sorangium</taxon>
    </lineage>
</organism>
<dbReference type="Gene3D" id="3.40.30.10">
    <property type="entry name" value="Glutaredoxin"/>
    <property type="match status" value="1"/>
</dbReference>
<sequence length="193" mass="20890">MSERLKPGAVVAGRDLVSVTGAPVRVPDPARLTHLQFRRFAGCPVCNLHLRSFARRHGEVTDAGVVEVVLFHSPADELRAHVADLPFAVVADPDKRLYGEFGVESSPRALLDPRAYWPILRAIAASLPAVLARRQPAPSRDPQGGRLGLPADLLIAGDGRVLAAKYGEHVDDQWSVDELVALARAERSRGNSM</sequence>
<dbReference type="Proteomes" id="UP000075515">
    <property type="component" value="Unassembled WGS sequence"/>
</dbReference>
<evidence type="ECO:0000313" key="2">
    <source>
        <dbReference type="EMBL" id="KYF75428.1"/>
    </source>
</evidence>
<evidence type="ECO:0000259" key="1">
    <source>
        <dbReference type="Pfam" id="PF00578"/>
    </source>
</evidence>